<protein>
    <submittedName>
        <fullName evidence="4">Copia protein</fullName>
    </submittedName>
</protein>
<dbReference type="EMBL" id="CAMXCT010000091">
    <property type="protein sequence ID" value="CAI3973672.1"/>
    <property type="molecule type" value="Genomic_DNA"/>
</dbReference>
<gene>
    <name evidence="3" type="ORF">C1SCF055_LOCUS2152</name>
</gene>
<dbReference type="AlphaFoldDB" id="A0A9P1FH42"/>
<evidence type="ECO:0000313" key="5">
    <source>
        <dbReference type="Proteomes" id="UP001152797"/>
    </source>
</evidence>
<keyword evidence="2" id="KW-1133">Transmembrane helix</keyword>
<keyword evidence="5" id="KW-1185">Reference proteome</keyword>
<organism evidence="3">
    <name type="scientific">Cladocopium goreaui</name>
    <dbReference type="NCBI Taxonomy" id="2562237"/>
    <lineage>
        <taxon>Eukaryota</taxon>
        <taxon>Sar</taxon>
        <taxon>Alveolata</taxon>
        <taxon>Dinophyceae</taxon>
        <taxon>Suessiales</taxon>
        <taxon>Symbiodiniaceae</taxon>
        <taxon>Cladocopium</taxon>
    </lineage>
</organism>
<proteinExistence type="predicted"/>
<comment type="caution">
    <text evidence="3">The sequence shown here is derived from an EMBL/GenBank/DDBJ whole genome shotgun (WGS) entry which is preliminary data.</text>
</comment>
<keyword evidence="1" id="KW-0175">Coiled coil</keyword>
<dbReference type="Proteomes" id="UP001152797">
    <property type="component" value="Unassembled WGS sequence"/>
</dbReference>
<dbReference type="EMBL" id="CAMXCT030000091">
    <property type="protein sequence ID" value="CAL4760984.1"/>
    <property type="molecule type" value="Genomic_DNA"/>
</dbReference>
<evidence type="ECO:0000256" key="1">
    <source>
        <dbReference type="SAM" id="Coils"/>
    </source>
</evidence>
<reference evidence="3" key="1">
    <citation type="submission" date="2022-10" db="EMBL/GenBank/DDBJ databases">
        <authorList>
            <person name="Chen Y."/>
            <person name="Dougan E. K."/>
            <person name="Chan C."/>
            <person name="Rhodes N."/>
            <person name="Thang M."/>
        </authorList>
    </citation>
    <scope>NUCLEOTIDE SEQUENCE</scope>
</reference>
<keyword evidence="2" id="KW-0812">Transmembrane</keyword>
<evidence type="ECO:0000256" key="2">
    <source>
        <dbReference type="SAM" id="Phobius"/>
    </source>
</evidence>
<feature type="transmembrane region" description="Helical" evidence="2">
    <location>
        <begin position="719"/>
        <end position="740"/>
    </location>
</feature>
<evidence type="ECO:0000313" key="4">
    <source>
        <dbReference type="EMBL" id="CAL4760984.1"/>
    </source>
</evidence>
<accession>A0A9P1FH42</accession>
<reference evidence="4 5" key="2">
    <citation type="submission" date="2024-05" db="EMBL/GenBank/DDBJ databases">
        <authorList>
            <person name="Chen Y."/>
            <person name="Shah S."/>
            <person name="Dougan E. K."/>
            <person name="Thang M."/>
            <person name="Chan C."/>
        </authorList>
    </citation>
    <scope>NUCLEOTIDE SEQUENCE [LARGE SCALE GENOMIC DNA]</scope>
</reference>
<name>A0A9P1FH42_9DINO</name>
<dbReference type="EMBL" id="CAMXCT020000091">
    <property type="protein sequence ID" value="CAL1127047.1"/>
    <property type="molecule type" value="Genomic_DNA"/>
</dbReference>
<keyword evidence="2" id="KW-0472">Membrane</keyword>
<evidence type="ECO:0000313" key="3">
    <source>
        <dbReference type="EMBL" id="CAI3973672.1"/>
    </source>
</evidence>
<sequence>MEIGLLCRALQHCMALCLVNLNFKLGLCMALGRVCMAMELFMIGHCMVLRLATELFMVGLCMARFLAMELFMVGLCMAQFLVKEHFMIGLCKVVLRRSLGFKILFNKGILFKEHKGKELWVLHQCQHHGNLLVEDVEIKMQLQQTTKRLSSKLQLEKVMMVELQAQQLIKPLLVRALMVQDWVLRPGTKVLLSDPLLRPENTSWIVPMGCLNELNYKLVWKDHMCHLYTKAGDKVNVELHNGCPYVAHEFGAKLLTVLEQHQIQQELKKMTLKSILTRGAAGLGNNMSIEMAMLVKLKEVMPTLPEDLALKLVPDLSVLTDPNIGLNLPWNRRKRKRLMMAKNVIIHMYSGPDASYWERRLSNEHTEVLCVDLEASTPSNALDETTFAFLLSLCASKRVKALLGGPPCRTTSALRFQKDDGPPILRTEDHPYGLPSLTPQQAELVTNDSILWLRLMLMYILCEEVRPKEQAKTAFLCEQPQDPAEYRKKEDVDEHQYFSMWRTQEWKSFQEAYNAKLISFDQGPFGGSAVKRLHEKDLKIPMALFTPMTMSDLLVSLQSEMKITHCLALMTPSSLVILKNNNLEMVNHLNDMLNEINNKRAMKLNMNKVFLQEICKLDGTFPEQMWCLPELNKALVKKVEVEEQIQLLADEDRAEEQQQLTHEFLVTKTVSNKEVRENLADWTESIKAEYEQLVVNKKALLTEATALELKSESDEADPLWIAAVLLMPFLGAVLIHLLLLRFLALCRPHRRAALAHWRMFLALSRPWLLWQKSLGVLLPMAELSERCSSEQLK</sequence>
<feature type="coiled-coil region" evidence="1">
    <location>
        <begin position="631"/>
        <end position="692"/>
    </location>
</feature>